<evidence type="ECO:0000256" key="1">
    <source>
        <dbReference type="ARBA" id="ARBA00004651"/>
    </source>
</evidence>
<evidence type="ECO:0000256" key="5">
    <source>
        <dbReference type="ARBA" id="ARBA00023136"/>
    </source>
</evidence>
<evidence type="ECO:0000313" key="7">
    <source>
        <dbReference type="EMBL" id="MCW3475596.1"/>
    </source>
</evidence>
<dbReference type="GO" id="GO:0005886">
    <property type="term" value="C:plasma membrane"/>
    <property type="evidence" value="ECO:0007669"/>
    <property type="project" value="UniProtKB-SubCell"/>
</dbReference>
<dbReference type="PANTHER" id="PTHR30086:SF20">
    <property type="entry name" value="ARGININE EXPORTER PROTEIN ARGO-RELATED"/>
    <property type="match status" value="1"/>
</dbReference>
<evidence type="ECO:0000256" key="6">
    <source>
        <dbReference type="SAM" id="Phobius"/>
    </source>
</evidence>
<keyword evidence="3 6" id="KW-0812">Transmembrane</keyword>
<gene>
    <name evidence="7" type="ORF">OL599_13510</name>
</gene>
<evidence type="ECO:0000256" key="4">
    <source>
        <dbReference type="ARBA" id="ARBA00022989"/>
    </source>
</evidence>
<dbReference type="InterPro" id="IPR001123">
    <property type="entry name" value="LeuE-type"/>
</dbReference>
<dbReference type="EMBL" id="JAPDNT010000010">
    <property type="protein sequence ID" value="MCW3475596.1"/>
    <property type="molecule type" value="Genomic_DNA"/>
</dbReference>
<evidence type="ECO:0000313" key="8">
    <source>
        <dbReference type="Proteomes" id="UP001165679"/>
    </source>
</evidence>
<feature type="transmembrane region" description="Helical" evidence="6">
    <location>
        <begin position="183"/>
        <end position="202"/>
    </location>
</feature>
<feature type="transmembrane region" description="Helical" evidence="6">
    <location>
        <begin position="112"/>
        <end position="133"/>
    </location>
</feature>
<evidence type="ECO:0000256" key="2">
    <source>
        <dbReference type="ARBA" id="ARBA00022475"/>
    </source>
</evidence>
<protein>
    <submittedName>
        <fullName evidence="7">LysE family translocator</fullName>
    </submittedName>
</protein>
<keyword evidence="2" id="KW-1003">Cell membrane</keyword>
<feature type="transmembrane region" description="Helical" evidence="6">
    <location>
        <begin position="145"/>
        <end position="171"/>
    </location>
</feature>
<feature type="transmembrane region" description="Helical" evidence="6">
    <location>
        <begin position="41"/>
        <end position="69"/>
    </location>
</feature>
<keyword evidence="5 6" id="KW-0472">Membrane</keyword>
<organism evidence="7 8">
    <name type="scientific">Limobrevibacterium gyesilva</name>
    <dbReference type="NCBI Taxonomy" id="2991712"/>
    <lineage>
        <taxon>Bacteria</taxon>
        <taxon>Pseudomonadati</taxon>
        <taxon>Pseudomonadota</taxon>
        <taxon>Alphaproteobacteria</taxon>
        <taxon>Acetobacterales</taxon>
        <taxon>Acetobacteraceae</taxon>
        <taxon>Limobrevibacterium</taxon>
    </lineage>
</organism>
<dbReference type="AlphaFoldDB" id="A0AA41YKS5"/>
<dbReference type="Pfam" id="PF01810">
    <property type="entry name" value="LysE"/>
    <property type="match status" value="1"/>
</dbReference>
<evidence type="ECO:0000256" key="3">
    <source>
        <dbReference type="ARBA" id="ARBA00022692"/>
    </source>
</evidence>
<comment type="subcellular location">
    <subcellularLocation>
        <location evidence="1">Cell membrane</location>
        <topology evidence="1">Multi-pass membrane protein</topology>
    </subcellularLocation>
</comment>
<reference evidence="7" key="1">
    <citation type="submission" date="2022-09" db="EMBL/GenBank/DDBJ databases">
        <title>Rhodovastum sp. nov. RN2-1 isolated from soil in Seongnam, South Korea.</title>
        <authorList>
            <person name="Le N.T."/>
        </authorList>
    </citation>
    <scope>NUCLEOTIDE SEQUENCE</scope>
    <source>
        <strain evidence="7">RN2-1</strain>
    </source>
</reference>
<proteinExistence type="predicted"/>
<dbReference type="GO" id="GO:0015171">
    <property type="term" value="F:amino acid transmembrane transporter activity"/>
    <property type="evidence" value="ECO:0007669"/>
    <property type="project" value="TreeGrafter"/>
</dbReference>
<dbReference type="RefSeq" id="WP_264714317.1">
    <property type="nucleotide sequence ID" value="NZ_JAPDNT010000010.1"/>
</dbReference>
<accession>A0AA41YKS5</accession>
<dbReference type="PIRSF" id="PIRSF006324">
    <property type="entry name" value="LeuE"/>
    <property type="match status" value="1"/>
</dbReference>
<dbReference type="PANTHER" id="PTHR30086">
    <property type="entry name" value="ARGININE EXPORTER PROTEIN ARGO"/>
    <property type="match status" value="1"/>
</dbReference>
<keyword evidence="8" id="KW-1185">Reference proteome</keyword>
<name>A0AA41YKS5_9PROT</name>
<keyword evidence="4 6" id="KW-1133">Transmembrane helix</keyword>
<sequence>MIDINLYLGFILATSVLMLIPGPNVALIVANSVAYGTRYGLLTVVGTSTAMLVQLALTALGMTALMGVMAQAFEWIRWLGVAYLVWLGVRQWRAMPVDLTQARPQKRSTREIFARGLLVSLTNPKTLLFYGAFFPQFISPDGDFAAQLALLSVTFVAVAVLLDGGWAVLAGRARGVLATHGKLRNRLSGGLLIGAGVGLALARHK</sequence>
<dbReference type="Proteomes" id="UP001165679">
    <property type="component" value="Unassembled WGS sequence"/>
</dbReference>
<feature type="transmembrane region" description="Helical" evidence="6">
    <location>
        <begin position="6"/>
        <end position="29"/>
    </location>
</feature>
<reference evidence="7" key="2">
    <citation type="submission" date="2022-10" db="EMBL/GenBank/DDBJ databases">
        <authorList>
            <person name="Trinh H.N."/>
        </authorList>
    </citation>
    <scope>NUCLEOTIDE SEQUENCE</scope>
    <source>
        <strain evidence="7">RN2-1</strain>
    </source>
</reference>
<comment type="caution">
    <text evidence="7">The sequence shown here is derived from an EMBL/GenBank/DDBJ whole genome shotgun (WGS) entry which is preliminary data.</text>
</comment>